<reference evidence="1" key="1">
    <citation type="submission" date="2018-05" db="EMBL/GenBank/DDBJ databases">
        <authorList>
            <person name="Lanie J.A."/>
            <person name="Ng W.-L."/>
            <person name="Kazmierczak K.M."/>
            <person name="Andrzejewski T.M."/>
            <person name="Davidsen T.M."/>
            <person name="Wayne K.J."/>
            <person name="Tettelin H."/>
            <person name="Glass J.I."/>
            <person name="Rusch D."/>
            <person name="Podicherti R."/>
            <person name="Tsui H.-C.T."/>
            <person name="Winkler M.E."/>
        </authorList>
    </citation>
    <scope>NUCLEOTIDE SEQUENCE</scope>
</reference>
<protein>
    <submittedName>
        <fullName evidence="1">Uncharacterized protein</fullName>
    </submittedName>
</protein>
<dbReference type="EMBL" id="UINC01099409">
    <property type="protein sequence ID" value="SVC58666.1"/>
    <property type="molecule type" value="Genomic_DNA"/>
</dbReference>
<name>A0A382NC76_9ZZZZ</name>
<feature type="non-terminal residue" evidence="1">
    <location>
        <position position="370"/>
    </location>
</feature>
<organism evidence="1">
    <name type="scientific">marine metagenome</name>
    <dbReference type="NCBI Taxonomy" id="408172"/>
    <lineage>
        <taxon>unclassified sequences</taxon>
        <taxon>metagenomes</taxon>
        <taxon>ecological metagenomes</taxon>
    </lineage>
</organism>
<evidence type="ECO:0000313" key="1">
    <source>
        <dbReference type="EMBL" id="SVC58666.1"/>
    </source>
</evidence>
<dbReference type="AlphaFoldDB" id="A0A382NC76"/>
<accession>A0A382NC76</accession>
<feature type="non-terminal residue" evidence="1">
    <location>
        <position position="1"/>
    </location>
</feature>
<gene>
    <name evidence="1" type="ORF">METZ01_LOCUS311520</name>
</gene>
<sequence>TMVQGSTKTWNGRYQDDGHGDFGLAARVFDKDNTIYDGLGCDPGLDTCSGMQQVYFSILSATAVDTLGNNVGSIAPPYCGNGEITYTPPASFSGSVTISFDACDTNVCVVGAPRTTANCSLNNVFTIQVSPTDGVSAGSVSEVLETDYDLADSPLEIGISAVPNVLVVQDDSGSMVWDIMTDDVANAGVAAVQTCRTYRRRGRTRETCSFSKKYMHFPGNSYWNRWTAPREESQPGKGLWRIQNKDFNKVYYDPAVRYDPWVGLNRQGQVFVNSNFSNAIKNPYVSGNYQTTDLSTDNLARYYVWTDVNDPVLCPDNISPGDMVDGVLAKSHQYVDGRSPIQSPSDPCTEGRLVQIEAEAGAAETGAYPL</sequence>
<proteinExistence type="predicted"/>